<protein>
    <submittedName>
        <fullName evidence="3">Helix-turn-helix domain protein</fullName>
    </submittedName>
</protein>
<dbReference type="Gene3D" id="1.10.260.40">
    <property type="entry name" value="lambda repressor-like DNA-binding domains"/>
    <property type="match status" value="1"/>
</dbReference>
<dbReference type="CDD" id="cd00093">
    <property type="entry name" value="HTH_XRE"/>
    <property type="match status" value="1"/>
</dbReference>
<gene>
    <name evidence="3" type="ORF">PCLFYP37_03388</name>
</gene>
<sequence length="101" mass="11721">MEINNHKTSDYSAVLIQRYGKLGTTERTKFDEKAYAFYTSQILLNARKEAQMTQSELAERINATKSYISRIEKEMITPSVSTFYRIINALGMRVEIVKPFM</sequence>
<dbReference type="EMBL" id="CACRUT010000029">
    <property type="protein sequence ID" value="VYU62985.1"/>
    <property type="molecule type" value="Genomic_DNA"/>
</dbReference>
<feature type="domain" description="HTH cro/C1-type" evidence="2">
    <location>
        <begin position="43"/>
        <end position="97"/>
    </location>
</feature>
<evidence type="ECO:0000259" key="2">
    <source>
        <dbReference type="PROSITE" id="PS50943"/>
    </source>
</evidence>
<evidence type="ECO:0000313" key="3">
    <source>
        <dbReference type="EMBL" id="VYU62985.1"/>
    </source>
</evidence>
<organism evidence="3">
    <name type="scientific">Paraprevotella clara</name>
    <dbReference type="NCBI Taxonomy" id="454154"/>
    <lineage>
        <taxon>Bacteria</taxon>
        <taxon>Pseudomonadati</taxon>
        <taxon>Bacteroidota</taxon>
        <taxon>Bacteroidia</taxon>
        <taxon>Bacteroidales</taxon>
        <taxon>Prevotellaceae</taxon>
        <taxon>Paraprevotella</taxon>
    </lineage>
</organism>
<dbReference type="PANTHER" id="PTHR46797">
    <property type="entry name" value="HTH-TYPE TRANSCRIPTIONAL REGULATOR"/>
    <property type="match status" value="1"/>
</dbReference>
<dbReference type="GO" id="GO:0005829">
    <property type="term" value="C:cytosol"/>
    <property type="evidence" value="ECO:0007669"/>
    <property type="project" value="TreeGrafter"/>
</dbReference>
<dbReference type="PROSITE" id="PS50943">
    <property type="entry name" value="HTH_CROC1"/>
    <property type="match status" value="1"/>
</dbReference>
<dbReference type="InterPro" id="IPR001387">
    <property type="entry name" value="Cro/C1-type_HTH"/>
</dbReference>
<dbReference type="GO" id="GO:0003700">
    <property type="term" value="F:DNA-binding transcription factor activity"/>
    <property type="evidence" value="ECO:0007669"/>
    <property type="project" value="TreeGrafter"/>
</dbReference>
<dbReference type="RefSeq" id="WP_302979568.1">
    <property type="nucleotide sequence ID" value="NZ_CACRUT010000029.1"/>
</dbReference>
<reference evidence="3" key="1">
    <citation type="submission" date="2019-11" db="EMBL/GenBank/DDBJ databases">
        <authorList>
            <person name="Feng L."/>
        </authorList>
    </citation>
    <scope>NUCLEOTIDE SEQUENCE</scope>
    <source>
        <strain evidence="3">PclaraLFYP37</strain>
    </source>
</reference>
<keyword evidence="1" id="KW-0238">DNA-binding</keyword>
<evidence type="ECO:0000256" key="1">
    <source>
        <dbReference type="ARBA" id="ARBA00023125"/>
    </source>
</evidence>
<proteinExistence type="predicted"/>
<accession>A0A6N3GFC3</accession>
<dbReference type="SMART" id="SM00530">
    <property type="entry name" value="HTH_XRE"/>
    <property type="match status" value="1"/>
</dbReference>
<dbReference type="InterPro" id="IPR050807">
    <property type="entry name" value="TransReg_Diox_bact_type"/>
</dbReference>
<dbReference type="PANTHER" id="PTHR46797:SF1">
    <property type="entry name" value="METHYLPHOSPHONATE SYNTHASE"/>
    <property type="match status" value="1"/>
</dbReference>
<dbReference type="Pfam" id="PF01381">
    <property type="entry name" value="HTH_3"/>
    <property type="match status" value="1"/>
</dbReference>
<dbReference type="AlphaFoldDB" id="A0A6N3GFC3"/>
<dbReference type="GO" id="GO:0003677">
    <property type="term" value="F:DNA binding"/>
    <property type="evidence" value="ECO:0007669"/>
    <property type="project" value="UniProtKB-KW"/>
</dbReference>
<dbReference type="InterPro" id="IPR010982">
    <property type="entry name" value="Lambda_DNA-bd_dom_sf"/>
</dbReference>
<name>A0A6N3GFC3_9BACT</name>
<dbReference type="SUPFAM" id="SSF47413">
    <property type="entry name" value="lambda repressor-like DNA-binding domains"/>
    <property type="match status" value="1"/>
</dbReference>